<dbReference type="Proteomes" id="UP000039021">
    <property type="component" value="Unassembled WGS sequence"/>
</dbReference>
<organism evidence="1 2">
    <name type="scientific">Mycobacterium tuberculosis</name>
    <dbReference type="NCBI Taxonomy" id="1773"/>
    <lineage>
        <taxon>Bacteria</taxon>
        <taxon>Bacillati</taxon>
        <taxon>Actinomycetota</taxon>
        <taxon>Actinomycetes</taxon>
        <taxon>Mycobacteriales</taxon>
        <taxon>Mycobacteriaceae</taxon>
        <taxon>Mycobacterium</taxon>
        <taxon>Mycobacterium tuberculosis complex</taxon>
    </lineage>
</organism>
<evidence type="ECO:0000313" key="1">
    <source>
        <dbReference type="EMBL" id="COX26395.1"/>
    </source>
</evidence>
<dbReference type="AlphaFoldDB" id="A0A916L8V2"/>
<name>A0A916L8V2_MYCTX</name>
<sequence>MSAPYWRDSKVRTLPFRLVPGIIGSLLSGSRTTGLSTAPMAEKPSPAPICRPVRTVSVPVISILA</sequence>
<dbReference type="EMBL" id="CSBK01000324">
    <property type="protein sequence ID" value="COX26395.1"/>
    <property type="molecule type" value="Genomic_DNA"/>
</dbReference>
<proteinExistence type="predicted"/>
<accession>A0A916L8V2</accession>
<evidence type="ECO:0000313" key="2">
    <source>
        <dbReference type="Proteomes" id="UP000039021"/>
    </source>
</evidence>
<protein>
    <submittedName>
        <fullName evidence="1">Uncharacterized protein</fullName>
    </submittedName>
</protein>
<comment type="caution">
    <text evidence="1">The sequence shown here is derived from an EMBL/GenBank/DDBJ whole genome shotgun (WGS) entry which is preliminary data.</text>
</comment>
<reference evidence="2" key="1">
    <citation type="submission" date="2015-03" db="EMBL/GenBank/DDBJ databases">
        <authorList>
            <consortium name="Pathogen Informatics"/>
        </authorList>
    </citation>
    <scope>NUCLEOTIDE SEQUENCE [LARGE SCALE GENOMIC DNA]</scope>
    <source>
        <strain evidence="2">N09902308</strain>
    </source>
</reference>
<gene>
    <name evidence="1" type="ORF">ERS007739_00964</name>
</gene>